<dbReference type="EMBL" id="CADCVS010000198">
    <property type="protein sequence ID" value="CAA9491090.1"/>
    <property type="molecule type" value="Genomic_DNA"/>
</dbReference>
<protein>
    <submittedName>
        <fullName evidence="1">Uncharacterized protein</fullName>
    </submittedName>
</protein>
<evidence type="ECO:0000313" key="1">
    <source>
        <dbReference type="EMBL" id="CAA9491090.1"/>
    </source>
</evidence>
<dbReference type="AlphaFoldDB" id="A0A6J4S6R7"/>
<reference evidence="1" key="1">
    <citation type="submission" date="2020-02" db="EMBL/GenBank/DDBJ databases">
        <authorList>
            <person name="Meier V. D."/>
        </authorList>
    </citation>
    <scope>NUCLEOTIDE SEQUENCE</scope>
    <source>
        <strain evidence="1">AVDCRST_MAG30</strain>
    </source>
</reference>
<proteinExistence type="predicted"/>
<sequence length="40" mass="3937">EAHCCAVRGHGCVDGGGSCRGRCGNGHLLRGAHPAAAPLL</sequence>
<gene>
    <name evidence="1" type="ORF">AVDCRST_MAG30-1369</name>
</gene>
<feature type="non-terminal residue" evidence="1">
    <location>
        <position position="40"/>
    </location>
</feature>
<name>A0A6J4S6R7_9ACTN</name>
<organism evidence="1">
    <name type="scientific">uncultured Solirubrobacteraceae bacterium</name>
    <dbReference type="NCBI Taxonomy" id="1162706"/>
    <lineage>
        <taxon>Bacteria</taxon>
        <taxon>Bacillati</taxon>
        <taxon>Actinomycetota</taxon>
        <taxon>Thermoleophilia</taxon>
        <taxon>Solirubrobacterales</taxon>
        <taxon>Solirubrobacteraceae</taxon>
        <taxon>environmental samples</taxon>
    </lineage>
</organism>
<feature type="non-terminal residue" evidence="1">
    <location>
        <position position="1"/>
    </location>
</feature>
<accession>A0A6J4S6R7</accession>